<sequence length="135" mass="14493">MSVAHRQSIGHRRPTAVRPRGRQRLRHVKHALGRGAAERSRTPLAWLEGLAAQDWSRRRPLSDRDLLRVLVLVGVAALAAGLLAADALAGWAKTSGDLPSALLCTVLVAGLLAAAAVPVRGELRRRRARVRDGVG</sequence>
<evidence type="ECO:0000313" key="4">
    <source>
        <dbReference type="Proteomes" id="UP000074382"/>
    </source>
</evidence>
<organism evidence="3 4">
    <name type="scientific">Thermobifida cellulosilytica TB100</name>
    <dbReference type="NCBI Taxonomy" id="665004"/>
    <lineage>
        <taxon>Bacteria</taxon>
        <taxon>Bacillati</taxon>
        <taxon>Actinomycetota</taxon>
        <taxon>Actinomycetes</taxon>
        <taxon>Streptosporangiales</taxon>
        <taxon>Nocardiopsidaceae</taxon>
        <taxon>Thermobifida</taxon>
    </lineage>
</organism>
<name>A0A147KKD5_THECS</name>
<reference evidence="4" key="1">
    <citation type="journal article" date="2017" name="Acta Aliment.">
        <title>Plant polysaccharide degrading enzyme system of Thermpbifida cellulosilytica TB100 revealed by de novo genome project data.</title>
        <authorList>
            <person name="Toth A."/>
            <person name="Baka E."/>
            <person name="Luzics S."/>
            <person name="Bata-Vidacs I."/>
            <person name="Nagy I."/>
            <person name="Balint B."/>
            <person name="Herceg R."/>
            <person name="Olasz F."/>
            <person name="Wilk T."/>
            <person name="Nagy T."/>
            <person name="Kriszt B."/>
            <person name="Nagy I."/>
            <person name="Kukolya J."/>
        </authorList>
    </citation>
    <scope>NUCLEOTIDE SEQUENCE [LARGE SCALE GENOMIC DNA]</scope>
    <source>
        <strain evidence="4">TB100</strain>
    </source>
</reference>
<dbReference type="Proteomes" id="UP000074382">
    <property type="component" value="Unassembled WGS sequence"/>
</dbReference>
<feature type="transmembrane region" description="Helical" evidence="2">
    <location>
        <begin position="66"/>
        <end position="92"/>
    </location>
</feature>
<keyword evidence="2" id="KW-1133">Transmembrane helix</keyword>
<dbReference type="PATRIC" id="fig|665004.4.peg.1559"/>
<dbReference type="EMBL" id="LGEM01000021">
    <property type="protein sequence ID" value="KUP97699.1"/>
    <property type="molecule type" value="Genomic_DNA"/>
</dbReference>
<dbReference type="AlphaFoldDB" id="A0A147KKD5"/>
<feature type="compositionally biased region" description="Basic residues" evidence="1">
    <location>
        <begin position="8"/>
        <end position="21"/>
    </location>
</feature>
<feature type="region of interest" description="Disordered" evidence="1">
    <location>
        <begin position="1"/>
        <end position="21"/>
    </location>
</feature>
<keyword evidence="2" id="KW-0812">Transmembrane</keyword>
<keyword evidence="4" id="KW-1185">Reference proteome</keyword>
<feature type="transmembrane region" description="Helical" evidence="2">
    <location>
        <begin position="98"/>
        <end position="119"/>
    </location>
</feature>
<proteinExistence type="predicted"/>
<evidence type="ECO:0000313" key="3">
    <source>
        <dbReference type="EMBL" id="KUP97699.1"/>
    </source>
</evidence>
<evidence type="ECO:0000256" key="2">
    <source>
        <dbReference type="SAM" id="Phobius"/>
    </source>
</evidence>
<dbReference type="RefSeq" id="WP_068754918.1">
    <property type="nucleotide sequence ID" value="NZ_KQ950181.1"/>
</dbReference>
<keyword evidence="2" id="KW-0472">Membrane</keyword>
<dbReference type="STRING" id="665004.AC529_05570"/>
<protein>
    <submittedName>
        <fullName evidence="3">Uncharacterized protein</fullName>
    </submittedName>
</protein>
<gene>
    <name evidence="3" type="ORF">AC529_05570</name>
</gene>
<evidence type="ECO:0000256" key="1">
    <source>
        <dbReference type="SAM" id="MobiDB-lite"/>
    </source>
</evidence>
<accession>A0A147KKD5</accession>
<comment type="caution">
    <text evidence="3">The sequence shown here is derived from an EMBL/GenBank/DDBJ whole genome shotgun (WGS) entry which is preliminary data.</text>
</comment>
<dbReference type="OrthoDB" id="10016642at2"/>